<comment type="caution">
    <text evidence="11">The sequence shown here is derived from an EMBL/GenBank/DDBJ whole genome shotgun (WGS) entry which is preliminary data.</text>
</comment>
<comment type="subcellular location">
    <subcellularLocation>
        <location evidence="1">Secreted</location>
    </subcellularLocation>
</comment>
<evidence type="ECO:0000259" key="9">
    <source>
        <dbReference type="Pfam" id="PF00082"/>
    </source>
</evidence>
<evidence type="ECO:0000256" key="1">
    <source>
        <dbReference type="ARBA" id="ARBA00004613"/>
    </source>
</evidence>
<dbReference type="PANTHER" id="PTHR43806:SF11">
    <property type="entry name" value="CEREVISIN-RELATED"/>
    <property type="match status" value="1"/>
</dbReference>
<dbReference type="InterPro" id="IPR022398">
    <property type="entry name" value="Peptidase_S8_His-AS"/>
</dbReference>
<evidence type="ECO:0000256" key="3">
    <source>
        <dbReference type="ARBA" id="ARBA00022525"/>
    </source>
</evidence>
<evidence type="ECO:0000256" key="2">
    <source>
        <dbReference type="ARBA" id="ARBA00011073"/>
    </source>
</evidence>
<dbReference type="GO" id="GO:0006508">
    <property type="term" value="P:proteolysis"/>
    <property type="evidence" value="ECO:0007669"/>
    <property type="project" value="UniProtKB-KW"/>
</dbReference>
<evidence type="ECO:0000259" key="10">
    <source>
        <dbReference type="Pfam" id="PF22148"/>
    </source>
</evidence>
<dbReference type="Pfam" id="PF00082">
    <property type="entry name" value="Peptidase_S8"/>
    <property type="match status" value="1"/>
</dbReference>
<dbReference type="InterPro" id="IPR023828">
    <property type="entry name" value="Peptidase_S8_Ser-AS"/>
</dbReference>
<feature type="active site" description="Charge relay system" evidence="7">
    <location>
        <position position="171"/>
    </location>
</feature>
<evidence type="ECO:0000256" key="5">
    <source>
        <dbReference type="ARBA" id="ARBA00022801"/>
    </source>
</evidence>
<dbReference type="PANTHER" id="PTHR43806">
    <property type="entry name" value="PEPTIDASE S8"/>
    <property type="match status" value="1"/>
</dbReference>
<evidence type="ECO:0000256" key="7">
    <source>
        <dbReference type="PROSITE-ProRule" id="PRU01240"/>
    </source>
</evidence>
<dbReference type="GO" id="GO:0004252">
    <property type="term" value="F:serine-type endopeptidase activity"/>
    <property type="evidence" value="ECO:0007669"/>
    <property type="project" value="UniProtKB-UniRule"/>
</dbReference>
<feature type="domain" description="Peptidase S8/S53" evidence="9">
    <location>
        <begin position="163"/>
        <end position="396"/>
    </location>
</feature>
<dbReference type="PROSITE" id="PS00138">
    <property type="entry name" value="SUBTILASE_SER"/>
    <property type="match status" value="1"/>
</dbReference>
<dbReference type="InterPro" id="IPR034084">
    <property type="entry name" value="Thermitase-like_dom"/>
</dbReference>
<dbReference type="Pfam" id="PF22148">
    <property type="entry name" value="Fervidolysin_NPro-like"/>
    <property type="match status" value="1"/>
</dbReference>
<dbReference type="GO" id="GO:0005576">
    <property type="term" value="C:extracellular region"/>
    <property type="evidence" value="ECO:0007669"/>
    <property type="project" value="UniProtKB-SubCell"/>
</dbReference>
<dbReference type="Proteomes" id="UP000488506">
    <property type="component" value="Unassembled WGS sequence"/>
</dbReference>
<dbReference type="PROSITE" id="PS00137">
    <property type="entry name" value="SUBTILASE_HIS"/>
    <property type="match status" value="1"/>
</dbReference>
<evidence type="ECO:0000256" key="8">
    <source>
        <dbReference type="SAM" id="SignalP"/>
    </source>
</evidence>
<reference evidence="11 12" key="1">
    <citation type="submission" date="2019-12" db="EMBL/GenBank/DDBJ databases">
        <authorList>
            <person name="Wolfe R."/>
            <person name="Danczak R."/>
            <person name="Wilkins M."/>
        </authorList>
    </citation>
    <scope>NUCLEOTIDE SEQUENCE [LARGE SCALE GENOMIC DNA]</scope>
    <source>
        <strain evidence="11">X2_MaxBin.013</strain>
    </source>
</reference>
<dbReference type="Gene3D" id="2.60.40.10">
    <property type="entry name" value="Immunoglobulins"/>
    <property type="match status" value="1"/>
</dbReference>
<feature type="domain" description="Fervidolysin-like N-terminal prodomain" evidence="10">
    <location>
        <begin position="20"/>
        <end position="127"/>
    </location>
</feature>
<comment type="similarity">
    <text evidence="2 7">Belongs to the peptidase S8 family.</text>
</comment>
<evidence type="ECO:0000256" key="4">
    <source>
        <dbReference type="ARBA" id="ARBA00022670"/>
    </source>
</evidence>
<feature type="signal peptide" evidence="8">
    <location>
        <begin position="1"/>
        <end position="22"/>
    </location>
</feature>
<evidence type="ECO:0000256" key="6">
    <source>
        <dbReference type="ARBA" id="ARBA00022825"/>
    </source>
</evidence>
<dbReference type="CDD" id="cd07484">
    <property type="entry name" value="Peptidases_S8_Thermitase_like"/>
    <property type="match status" value="1"/>
</dbReference>
<gene>
    <name evidence="11" type="ORF">FD145_984</name>
</gene>
<dbReference type="InterPro" id="IPR050131">
    <property type="entry name" value="Peptidase_S8_subtilisin-like"/>
</dbReference>
<dbReference type="InterPro" id="IPR015500">
    <property type="entry name" value="Peptidase_S8_subtilisin-rel"/>
</dbReference>
<dbReference type="EMBL" id="WPAF01000015">
    <property type="protein sequence ID" value="KAF0133962.1"/>
    <property type="molecule type" value="Genomic_DNA"/>
</dbReference>
<proteinExistence type="inferred from homology"/>
<dbReference type="InterPro" id="IPR036852">
    <property type="entry name" value="Peptidase_S8/S53_dom_sf"/>
</dbReference>
<dbReference type="InterPro" id="IPR054399">
    <property type="entry name" value="Fervidolysin-like_N_prodom"/>
</dbReference>
<accession>A0A833L0R5</accession>
<evidence type="ECO:0000313" key="12">
    <source>
        <dbReference type="Proteomes" id="UP000488506"/>
    </source>
</evidence>
<protein>
    <submittedName>
        <fullName evidence="11">Peptidase S8/S53 subtilisin kexin sedolisin</fullName>
    </submittedName>
</protein>
<dbReference type="InterPro" id="IPR000209">
    <property type="entry name" value="Peptidase_S8/S53_dom"/>
</dbReference>
<dbReference type="InterPro" id="IPR013783">
    <property type="entry name" value="Ig-like_fold"/>
</dbReference>
<sequence length="728" mass="77795">MKKLLLLAIALLLASPCFSAYAPDEILVGFKPNVITLAQGISSVQEQNINADSVIKLNKKLNAIKIEKLIKNAVSPKEKIKYLSTGKTIEVPDMSLIYKISLPKNSDVQAVCDEYKKDPNVSYAHPNYIIKAFLTPNDTKYANQWGLAKIDAPTAWDITTGENAVTVAVIDTGADYNHEDLVGKIIQGENYIAKGTPPLDDNGHGTHIAGIIAAVANNSKGVAGVNWGARILAIKVLDSHGGGLTSNAAEGIHEAVTKGAKIINLSWGDDVSSNTLENAVNYAYAQGVLVVAAAGNENTSSMVYPAAYTNVMCVAATDQNDKWSVWGIGSASNYGTWVDISAPGTSIYSTYLSNSYTNLNGTSMATPFVAGVASLLFSRKPTWTPDQLRARIEENCDNIDSLNPGKEGQLGKGRINMPKTIGIPRAQISSPSSGDYVKGEIAISGYADGLDFEKYSIYIGSGSSPSSYRTLYSSTSQVVNGTLFSFNTTATNDGTHTIKLESVSNTPYTVEASVVIHIDNAPPIAEITSPQTLTSAEGTISIKGSASDENIDYYLLEYSQDNLTFVKISSSSSSLTNGDLGSWNTSGLKGKYYIRLTVKDKANSTSRCSIELTLNNSPTTVVESGGITKSSPNPFNPNTQSEAYFSYTLTENSDVAIFLFSINGELIWKNNYLAGQDGGKAQANLVPWNGRSQYGNTVENGVYIYKITAKSGGAVKILTSGKIIVLRN</sequence>
<keyword evidence="5 7" id="KW-0378">Hydrolase</keyword>
<dbReference type="Gene3D" id="3.40.50.200">
    <property type="entry name" value="Peptidase S8/S53 domain"/>
    <property type="match status" value="1"/>
</dbReference>
<dbReference type="SUPFAM" id="SSF52743">
    <property type="entry name" value="Subtilisin-like"/>
    <property type="match status" value="1"/>
</dbReference>
<dbReference type="PROSITE" id="PS51892">
    <property type="entry name" value="SUBTILASE"/>
    <property type="match status" value="1"/>
</dbReference>
<dbReference type="Gene3D" id="2.60.40.4070">
    <property type="match status" value="1"/>
</dbReference>
<feature type="chain" id="PRO_5032670439" evidence="8">
    <location>
        <begin position="23"/>
        <end position="728"/>
    </location>
</feature>
<name>A0A833L0R5_UNCSA</name>
<feature type="active site" description="Charge relay system" evidence="7">
    <location>
        <position position="363"/>
    </location>
</feature>
<organism evidence="11 12">
    <name type="scientific">Candidatus Saganbacteria bacterium</name>
    <dbReference type="NCBI Taxonomy" id="2575572"/>
    <lineage>
        <taxon>Bacteria</taxon>
        <taxon>Bacillati</taxon>
        <taxon>Saganbacteria</taxon>
    </lineage>
</organism>
<keyword evidence="6 7" id="KW-0720">Serine protease</keyword>
<dbReference type="AlphaFoldDB" id="A0A833L0R5"/>
<feature type="active site" description="Charge relay system" evidence="7">
    <location>
        <position position="204"/>
    </location>
</feature>
<keyword evidence="3" id="KW-0964">Secreted</keyword>
<keyword evidence="4 7" id="KW-0645">Protease</keyword>
<keyword evidence="8" id="KW-0732">Signal</keyword>
<dbReference type="PRINTS" id="PR00723">
    <property type="entry name" value="SUBTILISIN"/>
</dbReference>
<evidence type="ECO:0000313" key="11">
    <source>
        <dbReference type="EMBL" id="KAF0133962.1"/>
    </source>
</evidence>